<evidence type="ECO:0000313" key="3">
    <source>
        <dbReference type="Proteomes" id="UP001218218"/>
    </source>
</evidence>
<proteinExistence type="predicted"/>
<protein>
    <submittedName>
        <fullName evidence="2">Uncharacterized protein</fullName>
    </submittedName>
</protein>
<sequence>MQFSMLSSPSTRLESLLLCSPRSPCFPVARLSYPTDTSPFLPSVNSPQLESDIGLQSPSSFSSLSSARLTCPELTSLSQNFHISSTPKLRAGPRVSEGEAGKSDKKQTSDSRRRIAARTAGPSQWRCASISQVLASSPLPYVEITEICAVDIFSQGFGAGLGLGLTTPLTLVDTPRSTDEYRLIPITEVAPGSFSRPKPESDASSSQQLVWSETSGPAFIHASASESSPQIPIRAPVRSAPPTENRYAGLGHGLPSHMRGSRTRLSSIPEEVETKTMAPLPIIDDEASQHTRRGLGFPSVLRQAVQRHASPSASGPVAPASSPRPLMSRLESTMHELFSARKSAKRPLVPIAEARSREPSAEGSAGKEKETNGRTASWVEQQQQQQQQRKPSPSSRMSPAMLLAAQSILDEERKLRKKQGLDKVAAPMSSAMRFVSQVVEGQEEQRRREKVEQKQASLARAQSKKFKFLF</sequence>
<dbReference type="AlphaFoldDB" id="A0AAD7A0B3"/>
<feature type="region of interest" description="Disordered" evidence="1">
    <location>
        <begin position="86"/>
        <end position="120"/>
    </location>
</feature>
<dbReference type="EMBL" id="JARIHO010000020">
    <property type="protein sequence ID" value="KAJ7346943.1"/>
    <property type="molecule type" value="Genomic_DNA"/>
</dbReference>
<reference evidence="2" key="1">
    <citation type="submission" date="2023-03" db="EMBL/GenBank/DDBJ databases">
        <title>Massive genome expansion in bonnet fungi (Mycena s.s.) driven by repeated elements and novel gene families across ecological guilds.</title>
        <authorList>
            <consortium name="Lawrence Berkeley National Laboratory"/>
            <person name="Harder C.B."/>
            <person name="Miyauchi S."/>
            <person name="Viragh M."/>
            <person name="Kuo A."/>
            <person name="Thoen E."/>
            <person name="Andreopoulos B."/>
            <person name="Lu D."/>
            <person name="Skrede I."/>
            <person name="Drula E."/>
            <person name="Henrissat B."/>
            <person name="Morin E."/>
            <person name="Kohler A."/>
            <person name="Barry K."/>
            <person name="LaButti K."/>
            <person name="Morin E."/>
            <person name="Salamov A."/>
            <person name="Lipzen A."/>
            <person name="Mereny Z."/>
            <person name="Hegedus B."/>
            <person name="Baldrian P."/>
            <person name="Stursova M."/>
            <person name="Weitz H."/>
            <person name="Taylor A."/>
            <person name="Grigoriev I.V."/>
            <person name="Nagy L.G."/>
            <person name="Martin F."/>
            <person name="Kauserud H."/>
        </authorList>
    </citation>
    <scope>NUCLEOTIDE SEQUENCE</scope>
    <source>
        <strain evidence="2">CBHHK002</strain>
    </source>
</reference>
<feature type="compositionally biased region" description="Basic and acidic residues" evidence="1">
    <location>
        <begin position="96"/>
        <end position="113"/>
    </location>
</feature>
<evidence type="ECO:0000256" key="1">
    <source>
        <dbReference type="SAM" id="MobiDB-lite"/>
    </source>
</evidence>
<accession>A0AAD7A0B3</accession>
<feature type="compositionally biased region" description="Basic and acidic residues" evidence="1">
    <location>
        <begin position="354"/>
        <end position="372"/>
    </location>
</feature>
<dbReference type="Proteomes" id="UP001218218">
    <property type="component" value="Unassembled WGS sequence"/>
</dbReference>
<organism evidence="2 3">
    <name type="scientific">Mycena albidolilacea</name>
    <dbReference type="NCBI Taxonomy" id="1033008"/>
    <lineage>
        <taxon>Eukaryota</taxon>
        <taxon>Fungi</taxon>
        <taxon>Dikarya</taxon>
        <taxon>Basidiomycota</taxon>
        <taxon>Agaricomycotina</taxon>
        <taxon>Agaricomycetes</taxon>
        <taxon>Agaricomycetidae</taxon>
        <taxon>Agaricales</taxon>
        <taxon>Marasmiineae</taxon>
        <taxon>Mycenaceae</taxon>
        <taxon>Mycena</taxon>
    </lineage>
</organism>
<feature type="region of interest" description="Disordered" evidence="1">
    <location>
        <begin position="339"/>
        <end position="401"/>
    </location>
</feature>
<feature type="region of interest" description="Disordered" evidence="1">
    <location>
        <begin position="306"/>
        <end position="325"/>
    </location>
</feature>
<evidence type="ECO:0000313" key="2">
    <source>
        <dbReference type="EMBL" id="KAJ7346943.1"/>
    </source>
</evidence>
<comment type="caution">
    <text evidence="2">The sequence shown here is derived from an EMBL/GenBank/DDBJ whole genome shotgun (WGS) entry which is preliminary data.</text>
</comment>
<name>A0AAD7A0B3_9AGAR</name>
<feature type="compositionally biased region" description="Low complexity" evidence="1">
    <location>
        <begin position="309"/>
        <end position="325"/>
    </location>
</feature>
<keyword evidence="3" id="KW-1185">Reference proteome</keyword>
<gene>
    <name evidence="2" type="ORF">DFH08DRAFT_869851</name>
</gene>